<gene>
    <name evidence="2" type="ORF">PCIT_a2533</name>
</gene>
<organism evidence="2 3">
    <name type="scientific">Pseudoalteromonas citrea</name>
    <dbReference type="NCBI Taxonomy" id="43655"/>
    <lineage>
        <taxon>Bacteria</taxon>
        <taxon>Pseudomonadati</taxon>
        <taxon>Pseudomonadota</taxon>
        <taxon>Gammaproteobacteria</taxon>
        <taxon>Alteromonadales</taxon>
        <taxon>Pseudoalteromonadaceae</taxon>
        <taxon>Pseudoalteromonas</taxon>
    </lineage>
</organism>
<dbReference type="EMBL" id="AHBZ03000021">
    <property type="protein sequence ID" value="KAF7769663.1"/>
    <property type="molecule type" value="Genomic_DNA"/>
</dbReference>
<protein>
    <recommendedName>
        <fullName evidence="1">DUF2169 domain-containing protein</fullName>
    </recommendedName>
</protein>
<evidence type="ECO:0000259" key="1">
    <source>
        <dbReference type="Pfam" id="PF09937"/>
    </source>
</evidence>
<reference evidence="2" key="2">
    <citation type="submission" date="2015-03" db="EMBL/GenBank/DDBJ databases">
        <title>Genome sequence of Pseudoalteromonas citrea.</title>
        <authorList>
            <person name="Xie B.-B."/>
            <person name="Rong J.-C."/>
            <person name="Qin Q.-L."/>
            <person name="Zhang Y.-Z."/>
        </authorList>
    </citation>
    <scope>NUCLEOTIDE SEQUENCE</scope>
    <source>
        <strain evidence="2">DSM 8771</strain>
    </source>
</reference>
<dbReference type="InterPro" id="IPR018683">
    <property type="entry name" value="DUF2169"/>
</dbReference>
<evidence type="ECO:0000313" key="2">
    <source>
        <dbReference type="EMBL" id="KAF7769663.1"/>
    </source>
</evidence>
<accession>A0AAD4AH69</accession>
<dbReference type="AlphaFoldDB" id="A0AAD4AH69"/>
<proteinExistence type="predicted"/>
<dbReference type="Proteomes" id="UP000016487">
    <property type="component" value="Unassembled WGS sequence"/>
</dbReference>
<sequence>MIHNQTAWQVETFDGWTQTNEAATFIVLKQSFEFDNTGAYSEKIPSLPLVAADEYVAEPATSSLRQACELVPFKQGFEVYGVLKSYLPAHKQARVLEVELALSTEHAPLFNKRLRVTGARYWQRTLFGPVASEPQPLSTLTLDYGVTFGGYRKDKATQCLLENPAGRGYKLKNKQSYNQALVQVEYANTVQRKPSQSAPVASFGPIPSHWAPRVQYVPQVDQAALLASEYPFSEPQPAQLYNYAPLDQRVLAKYAANWQLKLTGLCAQLPYGEQVTLHLPYTTPNVVLHTGLNRYPLTLCCDTLVLDTDEQSFSLIWRAAIDKHSLGVNSQVWVTDPHGEEKS</sequence>
<dbReference type="RefSeq" id="WP_010366745.1">
    <property type="nucleotide sequence ID" value="NZ_AHBZ03000021.1"/>
</dbReference>
<comment type="caution">
    <text evidence="2">The sequence shown here is derived from an EMBL/GenBank/DDBJ whole genome shotgun (WGS) entry which is preliminary data.</text>
</comment>
<evidence type="ECO:0000313" key="3">
    <source>
        <dbReference type="Proteomes" id="UP000016487"/>
    </source>
</evidence>
<feature type="domain" description="DUF2169" evidence="1">
    <location>
        <begin position="24"/>
        <end position="318"/>
    </location>
</feature>
<reference evidence="2" key="1">
    <citation type="journal article" date="2012" name="J. Bacteriol.">
        <title>Genome sequences of type strains of seven species of the marine bacterium Pseudoalteromonas.</title>
        <authorList>
            <person name="Xie B.B."/>
            <person name="Shu Y.L."/>
            <person name="Qin Q.L."/>
            <person name="Rong J.C."/>
            <person name="Zhang X.Y."/>
            <person name="Chen X.L."/>
            <person name="Shi M."/>
            <person name="He H.L."/>
            <person name="Zhou B.C."/>
            <person name="Zhang Y.Z."/>
        </authorList>
    </citation>
    <scope>NUCLEOTIDE SEQUENCE</scope>
    <source>
        <strain evidence="2">DSM 8771</strain>
    </source>
</reference>
<name>A0AAD4AH69_9GAMM</name>
<dbReference type="Pfam" id="PF09937">
    <property type="entry name" value="DUF2169"/>
    <property type="match status" value="1"/>
</dbReference>